<protein>
    <submittedName>
        <fullName evidence="1">Uncharacterized protein</fullName>
    </submittedName>
</protein>
<dbReference type="CTD" id="36339683"/>
<keyword evidence="2" id="KW-1185">Reference proteome</keyword>
<gene>
    <name evidence="1" type="ORF">EGR_03968</name>
</gene>
<organism evidence="1 2">
    <name type="scientific">Echinococcus granulosus</name>
    <name type="common">Hydatid tapeworm</name>
    <dbReference type="NCBI Taxonomy" id="6210"/>
    <lineage>
        <taxon>Eukaryota</taxon>
        <taxon>Metazoa</taxon>
        <taxon>Spiralia</taxon>
        <taxon>Lophotrochozoa</taxon>
        <taxon>Platyhelminthes</taxon>
        <taxon>Cestoda</taxon>
        <taxon>Eucestoda</taxon>
        <taxon>Cyclophyllidea</taxon>
        <taxon>Taeniidae</taxon>
        <taxon>Echinococcus</taxon>
        <taxon>Echinococcus granulosus group</taxon>
    </lineage>
</organism>
<dbReference type="AlphaFoldDB" id="W6UI12"/>
<sequence>MPSEIIQGSTLVVVFKVSGLDAAVPKVRTKQQQQQQQQNSS</sequence>
<evidence type="ECO:0000313" key="2">
    <source>
        <dbReference type="Proteomes" id="UP000019149"/>
    </source>
</evidence>
<reference evidence="1 2" key="1">
    <citation type="journal article" date="2013" name="Nat. Genet.">
        <title>The genome of the hydatid tapeworm Echinococcus granulosus.</title>
        <authorList>
            <person name="Zheng H."/>
            <person name="Zhang W."/>
            <person name="Zhang L."/>
            <person name="Zhang Z."/>
            <person name="Li J."/>
            <person name="Lu G."/>
            <person name="Zhu Y."/>
            <person name="Wang Y."/>
            <person name="Huang Y."/>
            <person name="Liu J."/>
            <person name="Kang H."/>
            <person name="Chen J."/>
            <person name="Wang L."/>
            <person name="Chen A."/>
            <person name="Yu S."/>
            <person name="Gao Z."/>
            <person name="Jin L."/>
            <person name="Gu W."/>
            <person name="Wang Z."/>
            <person name="Zhao L."/>
            <person name="Shi B."/>
            <person name="Wen H."/>
            <person name="Lin R."/>
            <person name="Jones M.K."/>
            <person name="Brejova B."/>
            <person name="Vinar T."/>
            <person name="Zhao G."/>
            <person name="McManus D.P."/>
            <person name="Chen Z."/>
            <person name="Zhou Y."/>
            <person name="Wang S."/>
        </authorList>
    </citation>
    <scope>NUCLEOTIDE SEQUENCE [LARGE SCALE GENOMIC DNA]</scope>
</reference>
<dbReference type="EMBL" id="APAU02000023">
    <property type="protein sequence ID" value="EUB61120.1"/>
    <property type="molecule type" value="Genomic_DNA"/>
</dbReference>
<dbReference type="GeneID" id="36339683"/>
<name>W6UI12_ECHGR</name>
<evidence type="ECO:0000313" key="1">
    <source>
        <dbReference type="EMBL" id="EUB61120.1"/>
    </source>
</evidence>
<proteinExistence type="predicted"/>
<dbReference type="Proteomes" id="UP000019149">
    <property type="component" value="Unassembled WGS sequence"/>
</dbReference>
<comment type="caution">
    <text evidence="1">The sequence shown here is derived from an EMBL/GenBank/DDBJ whole genome shotgun (WGS) entry which is preliminary data.</text>
</comment>
<dbReference type="KEGG" id="egl:EGR_03968"/>
<dbReference type="RefSeq" id="XP_024352316.1">
    <property type="nucleotide sequence ID" value="XM_024493217.1"/>
</dbReference>
<accession>W6UI12</accession>